<evidence type="ECO:0000256" key="1">
    <source>
        <dbReference type="SAM" id="MobiDB-lite"/>
    </source>
</evidence>
<dbReference type="EMBL" id="CM007905">
    <property type="protein sequence ID" value="OTF90477.1"/>
    <property type="molecule type" value="Genomic_DNA"/>
</dbReference>
<dbReference type="Proteomes" id="UP000215914">
    <property type="component" value="Chromosome 16"/>
</dbReference>
<feature type="region of interest" description="Disordered" evidence="1">
    <location>
        <begin position="1"/>
        <end position="26"/>
    </location>
</feature>
<name>A0A251RVI7_HELAN</name>
<evidence type="ECO:0000313" key="3">
    <source>
        <dbReference type="Proteomes" id="UP000215914"/>
    </source>
</evidence>
<accession>A0A251RVI7</accession>
<dbReference type="AlphaFoldDB" id="A0A251RVI7"/>
<sequence>MYGRDPWGGPLEINNTNSAPDDDRSRNLNDFDKAWLSLCKRFLQSSLKRHHISMLPNHHINPSPHNLCKISLKFSSSTAITARAAHFVGNARIRPEMEELSSRSREAG</sequence>
<evidence type="ECO:0000313" key="2">
    <source>
        <dbReference type="EMBL" id="OTF90477.1"/>
    </source>
</evidence>
<organism evidence="2 3">
    <name type="scientific">Helianthus annuus</name>
    <name type="common">Common sunflower</name>
    <dbReference type="NCBI Taxonomy" id="4232"/>
    <lineage>
        <taxon>Eukaryota</taxon>
        <taxon>Viridiplantae</taxon>
        <taxon>Streptophyta</taxon>
        <taxon>Embryophyta</taxon>
        <taxon>Tracheophyta</taxon>
        <taxon>Spermatophyta</taxon>
        <taxon>Magnoliopsida</taxon>
        <taxon>eudicotyledons</taxon>
        <taxon>Gunneridae</taxon>
        <taxon>Pentapetalae</taxon>
        <taxon>asterids</taxon>
        <taxon>campanulids</taxon>
        <taxon>Asterales</taxon>
        <taxon>Asteraceae</taxon>
        <taxon>Asteroideae</taxon>
        <taxon>Heliantheae alliance</taxon>
        <taxon>Heliantheae</taxon>
        <taxon>Helianthus</taxon>
    </lineage>
</organism>
<protein>
    <submittedName>
        <fullName evidence="2">Uncharacterized protein</fullName>
    </submittedName>
</protein>
<dbReference type="STRING" id="4232.A0A251RVI7"/>
<dbReference type="InParanoid" id="A0A251RVI7"/>
<keyword evidence="3" id="KW-1185">Reference proteome</keyword>
<gene>
    <name evidence="2" type="ORF">HannXRQ_Chr16g0500061</name>
</gene>
<reference evidence="3" key="1">
    <citation type="journal article" date="2017" name="Nature">
        <title>The sunflower genome provides insights into oil metabolism, flowering and Asterid evolution.</title>
        <authorList>
            <person name="Badouin H."/>
            <person name="Gouzy J."/>
            <person name="Grassa C.J."/>
            <person name="Murat F."/>
            <person name="Staton S.E."/>
            <person name="Cottret L."/>
            <person name="Lelandais-Briere C."/>
            <person name="Owens G.L."/>
            <person name="Carrere S."/>
            <person name="Mayjonade B."/>
            <person name="Legrand L."/>
            <person name="Gill N."/>
            <person name="Kane N.C."/>
            <person name="Bowers J.E."/>
            <person name="Hubner S."/>
            <person name="Bellec A."/>
            <person name="Berard A."/>
            <person name="Berges H."/>
            <person name="Blanchet N."/>
            <person name="Boniface M.C."/>
            <person name="Brunel D."/>
            <person name="Catrice O."/>
            <person name="Chaidir N."/>
            <person name="Claudel C."/>
            <person name="Donnadieu C."/>
            <person name="Faraut T."/>
            <person name="Fievet G."/>
            <person name="Helmstetter N."/>
            <person name="King M."/>
            <person name="Knapp S.J."/>
            <person name="Lai Z."/>
            <person name="Le Paslier M.C."/>
            <person name="Lippi Y."/>
            <person name="Lorenzon L."/>
            <person name="Mandel J.R."/>
            <person name="Marage G."/>
            <person name="Marchand G."/>
            <person name="Marquand E."/>
            <person name="Bret-Mestries E."/>
            <person name="Morien E."/>
            <person name="Nambeesan S."/>
            <person name="Nguyen T."/>
            <person name="Pegot-Espagnet P."/>
            <person name="Pouilly N."/>
            <person name="Raftis F."/>
            <person name="Sallet E."/>
            <person name="Schiex T."/>
            <person name="Thomas J."/>
            <person name="Vandecasteele C."/>
            <person name="Vares D."/>
            <person name="Vear F."/>
            <person name="Vautrin S."/>
            <person name="Crespi M."/>
            <person name="Mangin B."/>
            <person name="Burke J.M."/>
            <person name="Salse J."/>
            <person name="Munos S."/>
            <person name="Vincourt P."/>
            <person name="Rieseberg L.H."/>
            <person name="Langlade N.B."/>
        </authorList>
    </citation>
    <scope>NUCLEOTIDE SEQUENCE [LARGE SCALE GENOMIC DNA]</scope>
    <source>
        <strain evidence="3">cv. SF193</strain>
    </source>
</reference>
<proteinExistence type="predicted"/>